<comment type="caution">
    <text evidence="1">The sequence shown here is derived from an EMBL/GenBank/DDBJ whole genome shotgun (WGS) entry which is preliminary data.</text>
</comment>
<dbReference type="RefSeq" id="WP_146169644.1">
    <property type="nucleotide sequence ID" value="NZ_BOMO01000185.1"/>
</dbReference>
<name>A0A2T0JGA6_9ACTN</name>
<dbReference type="Proteomes" id="UP000239415">
    <property type="component" value="Unassembled WGS sequence"/>
</dbReference>
<dbReference type="AlphaFoldDB" id="A0A2T0JGA6"/>
<evidence type="ECO:0008006" key="3">
    <source>
        <dbReference type="Google" id="ProtNLM"/>
    </source>
</evidence>
<protein>
    <recommendedName>
        <fullName evidence="3">Phosphotransferase family enzyme</fullName>
    </recommendedName>
</protein>
<dbReference type="OrthoDB" id="3543178at2"/>
<sequence length="302" mass="32777">MATVDSRGPVVSRTETRLRRTIVHEAAPGSYLWWLRPGDADPVARTAMPENMRPAVSEASSVRLRFVLPDPDRDGLTYRVGSPLSAAFWQGAGPVVEDRLSEVLGDVVRGLARLHRIRVWTTPAQPPGIARLRHWLDHPDLRDGGARLHRLARRAWGPAGLRRIAEWAAAAGGRTGTMLHGNLSLSAVVPTLDGTGPVELLTGAELSGGDPAFDLGWLLGELRELAFVAGTDTDPLTAAVLRAADPALLDRPARHQATVLRIVTHMRDHACAMPWTDELADYTDLISALLDAAPRSTQETLR</sequence>
<proteinExistence type="predicted"/>
<evidence type="ECO:0000313" key="2">
    <source>
        <dbReference type="Proteomes" id="UP000239415"/>
    </source>
</evidence>
<reference evidence="1 2" key="1">
    <citation type="submission" date="2018-03" db="EMBL/GenBank/DDBJ databases">
        <title>Genomic Encyclopedia of Archaeal and Bacterial Type Strains, Phase II (KMG-II): from individual species to whole genera.</title>
        <authorList>
            <person name="Goeker M."/>
        </authorList>
    </citation>
    <scope>NUCLEOTIDE SEQUENCE [LARGE SCALE GENOMIC DNA]</scope>
    <source>
        <strain evidence="1 2">DSM 43146</strain>
    </source>
</reference>
<gene>
    <name evidence="1" type="ORF">CLV67_14334</name>
</gene>
<keyword evidence="2" id="KW-1185">Reference proteome</keyword>
<evidence type="ECO:0000313" key="1">
    <source>
        <dbReference type="EMBL" id="PRX06655.1"/>
    </source>
</evidence>
<organism evidence="1 2">
    <name type="scientific">Actinoplanes italicus</name>
    <dbReference type="NCBI Taxonomy" id="113567"/>
    <lineage>
        <taxon>Bacteria</taxon>
        <taxon>Bacillati</taxon>
        <taxon>Actinomycetota</taxon>
        <taxon>Actinomycetes</taxon>
        <taxon>Micromonosporales</taxon>
        <taxon>Micromonosporaceae</taxon>
        <taxon>Actinoplanes</taxon>
    </lineage>
</organism>
<accession>A0A2T0JGA6</accession>
<dbReference type="EMBL" id="PVMZ01000043">
    <property type="protein sequence ID" value="PRX06655.1"/>
    <property type="molecule type" value="Genomic_DNA"/>
</dbReference>